<proteinExistence type="predicted"/>
<protein>
    <submittedName>
        <fullName evidence="2">RGS domain-containing protein</fullName>
    </submittedName>
</protein>
<evidence type="ECO:0000313" key="2">
    <source>
        <dbReference type="WBParaSite" id="RSKR_0000863000.1"/>
    </source>
</evidence>
<evidence type="ECO:0000313" key="1">
    <source>
        <dbReference type="Proteomes" id="UP000095286"/>
    </source>
</evidence>
<organism evidence="1 2">
    <name type="scientific">Rhabditophanes sp. KR3021</name>
    <dbReference type="NCBI Taxonomy" id="114890"/>
    <lineage>
        <taxon>Eukaryota</taxon>
        <taxon>Metazoa</taxon>
        <taxon>Ecdysozoa</taxon>
        <taxon>Nematoda</taxon>
        <taxon>Chromadorea</taxon>
        <taxon>Rhabditida</taxon>
        <taxon>Tylenchina</taxon>
        <taxon>Panagrolaimomorpha</taxon>
        <taxon>Strongyloidoidea</taxon>
        <taxon>Alloionematidae</taxon>
        <taxon>Rhabditophanes</taxon>
    </lineage>
</organism>
<accession>A0AC35U7L3</accession>
<dbReference type="Proteomes" id="UP000095286">
    <property type="component" value="Unplaced"/>
</dbReference>
<dbReference type="WBParaSite" id="RSKR_0000863000.1">
    <property type="protein sequence ID" value="RSKR_0000863000.1"/>
    <property type="gene ID" value="RSKR_0000863000"/>
</dbReference>
<sequence>MWRQYAKECEMKRNESAGPRVSSVPPKKAVLESPRKKTFSREPSPDQISRDIESKVSITSKEEPKQLAPAPNSFAATSPFENELNQNNNLDIFSKPPLQPTMDMNMFDIANRVERKAPKMPETTDIEYPRAASWVSGTIHELLNDSIGRQVFQCFLYECLADENLTFVDDIKRLRKLTDKGEKMDLMNDLLKRCTLSVNVSSPALQKIKKGLLEGDPQVGCFDAAEKEVTKLLENDQFPRFRRSVLYINFLEELLPKAYAKKWGSSFEALLGNQVGRFYFRNFLQSIHAEENLRFWEAVVEFRAAKSKSVAMLNLGRNIQQTFLREGTTNEVFLPFGLRQTMEKRIQQKEVDVNLFDDAIKHVEQVLKNDPYVRFLQSKEYNDLLNRLK</sequence>
<name>A0AC35U7L3_9BILA</name>
<reference evidence="2" key="1">
    <citation type="submission" date="2016-11" db="UniProtKB">
        <authorList>
            <consortium name="WormBaseParasite"/>
        </authorList>
    </citation>
    <scope>IDENTIFICATION</scope>
    <source>
        <strain evidence="2">KR3021</strain>
    </source>
</reference>